<evidence type="ECO:0000256" key="1">
    <source>
        <dbReference type="SAM" id="MobiDB-lite"/>
    </source>
</evidence>
<name>A0A9N7MLM9_STRHE</name>
<dbReference type="AlphaFoldDB" id="A0A9N7MLM9"/>
<sequence length="132" mass="14047">GHHAGGSLGLVGLGMASTQQHARGGDSRHTARTMAHDDADTARRLKNAASRAWHARRRLSRRAGEARYADGQARAGDDARYIIGDEREFDRASDGVHARTCLGARGLSELLDACGGMEDEALVLGRLGSTNL</sequence>
<feature type="non-terminal residue" evidence="2">
    <location>
        <position position="1"/>
    </location>
</feature>
<comment type="caution">
    <text evidence="2">The sequence shown here is derived from an EMBL/GenBank/DDBJ whole genome shotgun (WGS) entry which is preliminary data.</text>
</comment>
<proteinExistence type="predicted"/>
<protein>
    <submittedName>
        <fullName evidence="2">Uncharacterized protein</fullName>
    </submittedName>
</protein>
<accession>A0A9N7MLM9</accession>
<organism evidence="2 3">
    <name type="scientific">Striga hermonthica</name>
    <name type="common">Purple witchweed</name>
    <name type="synonym">Buchnera hermonthica</name>
    <dbReference type="NCBI Taxonomy" id="68872"/>
    <lineage>
        <taxon>Eukaryota</taxon>
        <taxon>Viridiplantae</taxon>
        <taxon>Streptophyta</taxon>
        <taxon>Embryophyta</taxon>
        <taxon>Tracheophyta</taxon>
        <taxon>Spermatophyta</taxon>
        <taxon>Magnoliopsida</taxon>
        <taxon>eudicotyledons</taxon>
        <taxon>Gunneridae</taxon>
        <taxon>Pentapetalae</taxon>
        <taxon>asterids</taxon>
        <taxon>lamiids</taxon>
        <taxon>Lamiales</taxon>
        <taxon>Orobanchaceae</taxon>
        <taxon>Buchnereae</taxon>
        <taxon>Striga</taxon>
    </lineage>
</organism>
<feature type="compositionally biased region" description="Basic and acidic residues" evidence="1">
    <location>
        <begin position="23"/>
        <end position="38"/>
    </location>
</feature>
<evidence type="ECO:0000313" key="2">
    <source>
        <dbReference type="EMBL" id="CAA0807060.1"/>
    </source>
</evidence>
<reference evidence="2" key="1">
    <citation type="submission" date="2019-12" db="EMBL/GenBank/DDBJ databases">
        <authorList>
            <person name="Scholes J."/>
        </authorList>
    </citation>
    <scope>NUCLEOTIDE SEQUENCE</scope>
</reference>
<evidence type="ECO:0000313" key="3">
    <source>
        <dbReference type="Proteomes" id="UP001153555"/>
    </source>
</evidence>
<feature type="non-terminal residue" evidence="2">
    <location>
        <position position="132"/>
    </location>
</feature>
<keyword evidence="3" id="KW-1185">Reference proteome</keyword>
<feature type="region of interest" description="Disordered" evidence="1">
    <location>
        <begin position="17"/>
        <end position="38"/>
    </location>
</feature>
<dbReference type="EMBL" id="CACSLK010000984">
    <property type="protein sequence ID" value="CAA0807060.1"/>
    <property type="molecule type" value="Genomic_DNA"/>
</dbReference>
<dbReference type="Proteomes" id="UP001153555">
    <property type="component" value="Unassembled WGS sequence"/>
</dbReference>
<gene>
    <name evidence="2" type="ORF">SHERM_09928</name>
</gene>